<sequence length="385" mass="44858">MSTIEILNSCDVVIVGTGFTGATYAQQLMESGYKVGMIDKREHIAGNAYTDRRDSIDIHVYGAHIFHTPNEEVWDYVNNFAEFNEYKHRVLAISDDQVLSLPFTLKTLSEIYGYRMSPLEGKKLLEIETRKYVDKPIRNLEEKALSLVGPRVYERLIKYYTEKQWGTRATELDSSIITRLPFRLNYDTRYFNDKYEGIPVNGYTNLISNMIRGAHVRLGVDWFDIRDKIDGPYVIYTGPVDKFFDYKSGRLGWRSVRFEDQYLEGVEDFQGIPVMNYCDPDVDYTRIVEHKHFNKLPGHVNGTWISYERSCSPTATIDPYYPINQSEDRLAMAGYRDLKEKVKTWAHICGRLGDYKYLDMHQAIGIVLKEIDEVGHRIQERLNNR</sequence>
<dbReference type="Pfam" id="PF03275">
    <property type="entry name" value="GLF"/>
    <property type="match status" value="1"/>
</dbReference>
<feature type="domain" description="UDP-galactopyranose mutase C-terminal" evidence="6">
    <location>
        <begin position="156"/>
        <end position="357"/>
    </location>
</feature>
<dbReference type="GO" id="GO:0008767">
    <property type="term" value="F:UDP-galactopyranose mutase activity"/>
    <property type="evidence" value="ECO:0007669"/>
    <property type="project" value="InterPro"/>
</dbReference>
<evidence type="ECO:0000256" key="1">
    <source>
        <dbReference type="ARBA" id="ARBA00001974"/>
    </source>
</evidence>
<dbReference type="SUPFAM" id="SSF51971">
    <property type="entry name" value="Nucleotide-binding domain"/>
    <property type="match status" value="1"/>
</dbReference>
<dbReference type="InterPro" id="IPR015899">
    <property type="entry name" value="UDP-GalPyranose_mutase_C"/>
</dbReference>
<dbReference type="InterPro" id="IPR004379">
    <property type="entry name" value="UDP-GALP_mutase"/>
</dbReference>
<dbReference type="NCBIfam" id="TIGR00031">
    <property type="entry name" value="UDP-GALP_mutase"/>
    <property type="match status" value="1"/>
</dbReference>
<evidence type="ECO:0000256" key="3">
    <source>
        <dbReference type="ARBA" id="ARBA00022630"/>
    </source>
</evidence>
<evidence type="ECO:0000259" key="6">
    <source>
        <dbReference type="Pfam" id="PF03275"/>
    </source>
</evidence>
<dbReference type="PANTHER" id="PTHR21197">
    <property type="entry name" value="UDP-GALACTOPYRANOSE MUTASE"/>
    <property type="match status" value="1"/>
</dbReference>
<dbReference type="Proteomes" id="UP000033804">
    <property type="component" value="Segment"/>
</dbReference>
<organism evidence="7 8">
    <name type="scientific">Sinorhizobium phage phiM9</name>
    <dbReference type="NCBI Taxonomy" id="1636182"/>
    <lineage>
        <taxon>Viruses</taxon>
        <taxon>Duplodnaviria</taxon>
        <taxon>Heunggongvirae</taxon>
        <taxon>Uroviricota</taxon>
        <taxon>Caudoviricetes</taxon>
        <taxon>Pootjesviridae</taxon>
        <taxon>Emnonavirus</taxon>
        <taxon>Emnonavirus phiM9</taxon>
    </lineage>
</organism>
<reference evidence="8" key="2">
    <citation type="submission" date="2015-03" db="EMBL/GenBank/DDBJ databases">
        <title>The genome and structure of Sinorhizobium meliloti phage phiM9.</title>
        <authorList>
            <person name="Johnson M.C."/>
            <person name="Tatum K.B."/>
            <person name="Lynn J.S."/>
            <person name="Brewer T.E."/>
            <person name="Washburn B.K."/>
            <person name="Stroupe M.E."/>
            <person name="Jones K.M."/>
        </authorList>
    </citation>
    <scope>NUCLEOTIDE SEQUENCE [LARGE SCALE GENOMIC DNA]</scope>
</reference>
<dbReference type="PANTHER" id="PTHR21197:SF0">
    <property type="entry name" value="UDP-GALACTOPYRANOSE MUTASE"/>
    <property type="match status" value="1"/>
</dbReference>
<dbReference type="Pfam" id="PF13450">
    <property type="entry name" value="NAD_binding_8"/>
    <property type="match status" value="1"/>
</dbReference>
<comment type="cofactor">
    <cofactor evidence="1">
        <name>FAD</name>
        <dbReference type="ChEBI" id="CHEBI:57692"/>
    </cofactor>
</comment>
<dbReference type="OrthoDB" id="18047at10239"/>
<evidence type="ECO:0000313" key="7">
    <source>
        <dbReference type="EMBL" id="AKE44774.1"/>
    </source>
</evidence>
<evidence type="ECO:0000256" key="2">
    <source>
        <dbReference type="ARBA" id="ARBA00009321"/>
    </source>
</evidence>
<evidence type="ECO:0000256" key="5">
    <source>
        <dbReference type="ARBA" id="ARBA00023235"/>
    </source>
</evidence>
<dbReference type="SUPFAM" id="SSF54373">
    <property type="entry name" value="FAD-linked reductases, C-terminal domain"/>
    <property type="match status" value="1"/>
</dbReference>
<protein>
    <submittedName>
        <fullName evidence="7">Putative UDP-galactopyranose mutase</fullName>
    </submittedName>
</protein>
<evidence type="ECO:0000256" key="4">
    <source>
        <dbReference type="ARBA" id="ARBA00022827"/>
    </source>
</evidence>
<dbReference type="Gene3D" id="3.40.50.720">
    <property type="entry name" value="NAD(P)-binding Rossmann-like Domain"/>
    <property type="match status" value="3"/>
</dbReference>
<dbReference type="GO" id="GO:0050660">
    <property type="term" value="F:flavin adenine dinucleotide binding"/>
    <property type="evidence" value="ECO:0007669"/>
    <property type="project" value="TreeGrafter"/>
</dbReference>
<name>A0A0F6TGN8_9CAUD</name>
<comment type="similarity">
    <text evidence="2">Belongs to the UDP-galactopyranose/dTDP-fucopyranose mutase family.</text>
</comment>
<reference evidence="7 8" key="1">
    <citation type="journal article" date="2015" name="J. Virol.">
        <title>Sinorhizobium meliloti Phage ?M9 Defines a New Group of T4 Superfamily Phages with Unusual Genomic Features but a Common T=16 Capsid.</title>
        <authorList>
            <person name="Johnson M.C."/>
            <person name="Tatum K.B."/>
            <person name="Lynn J.S."/>
            <person name="Brewer T.E."/>
            <person name="Lu S."/>
            <person name="Washburn B.K."/>
            <person name="Stroupe M.E."/>
            <person name="Jones K.M."/>
        </authorList>
    </citation>
    <scope>NUCLEOTIDE SEQUENCE [LARGE SCALE GENOMIC DNA]</scope>
</reference>
<proteinExistence type="inferred from homology"/>
<keyword evidence="5" id="KW-0413">Isomerase</keyword>
<dbReference type="RefSeq" id="YP_009189528.1">
    <property type="nucleotide sequence ID" value="NC_028676.1"/>
</dbReference>
<keyword evidence="8" id="KW-1185">Reference proteome</keyword>
<evidence type="ECO:0000313" key="8">
    <source>
        <dbReference type="Proteomes" id="UP000033804"/>
    </source>
</evidence>
<dbReference type="GeneID" id="26517826"/>
<keyword evidence="4" id="KW-0274">FAD</keyword>
<dbReference type="KEGG" id="vg:26517826"/>
<gene>
    <name evidence="7" type="ORF">Sm_phiM9_146</name>
</gene>
<keyword evidence="3" id="KW-0285">Flavoprotein</keyword>
<dbReference type="EMBL" id="KP881232">
    <property type="protein sequence ID" value="AKE44774.1"/>
    <property type="molecule type" value="Genomic_DNA"/>
</dbReference>
<accession>A0A0F6TGN8</accession>